<name>A0A9W7CM68_9STRA</name>
<organism evidence="2 3">
    <name type="scientific">Phytophthora fragariaefolia</name>
    <dbReference type="NCBI Taxonomy" id="1490495"/>
    <lineage>
        <taxon>Eukaryota</taxon>
        <taxon>Sar</taxon>
        <taxon>Stramenopiles</taxon>
        <taxon>Oomycota</taxon>
        <taxon>Peronosporomycetes</taxon>
        <taxon>Peronosporales</taxon>
        <taxon>Peronosporaceae</taxon>
        <taxon>Phytophthora</taxon>
    </lineage>
</organism>
<dbReference type="Pfam" id="PF00385">
    <property type="entry name" value="Chromo"/>
    <property type="match status" value="1"/>
</dbReference>
<dbReference type="InterPro" id="IPR023780">
    <property type="entry name" value="Chromo_domain"/>
</dbReference>
<dbReference type="InterPro" id="IPR016197">
    <property type="entry name" value="Chromo-like_dom_sf"/>
</dbReference>
<keyword evidence="3" id="KW-1185">Reference proteome</keyword>
<evidence type="ECO:0000313" key="2">
    <source>
        <dbReference type="EMBL" id="GMF35739.1"/>
    </source>
</evidence>
<sequence>MDSVATFRRTRATKTYYRVRCLGFPPAEDTWEPRERLMEDIPDVVKEYEATLALVFDDGSLEHNYDLLSVIAQEYPRHESMGNDSAVVTDISDDVPAKSRGVRHRDESDDDHTRVIDMDVSAVPLTATRVAGRSTMLPSGCACLARA</sequence>
<dbReference type="SUPFAM" id="SSF54160">
    <property type="entry name" value="Chromo domain-like"/>
    <property type="match status" value="1"/>
</dbReference>
<dbReference type="EMBL" id="BSXT01000890">
    <property type="protein sequence ID" value="GMF35739.1"/>
    <property type="molecule type" value="Genomic_DNA"/>
</dbReference>
<evidence type="ECO:0000259" key="1">
    <source>
        <dbReference type="Pfam" id="PF00385"/>
    </source>
</evidence>
<evidence type="ECO:0000313" key="3">
    <source>
        <dbReference type="Proteomes" id="UP001165121"/>
    </source>
</evidence>
<dbReference type="OrthoDB" id="273092at2759"/>
<feature type="domain" description="Chromo" evidence="1">
    <location>
        <begin position="9"/>
        <end position="49"/>
    </location>
</feature>
<protein>
    <submittedName>
        <fullName evidence="2">Unnamed protein product</fullName>
    </submittedName>
</protein>
<proteinExistence type="predicted"/>
<dbReference type="AlphaFoldDB" id="A0A9W7CM68"/>
<dbReference type="CDD" id="cd00024">
    <property type="entry name" value="CD_CSD"/>
    <property type="match status" value="1"/>
</dbReference>
<dbReference type="Proteomes" id="UP001165121">
    <property type="component" value="Unassembled WGS sequence"/>
</dbReference>
<accession>A0A9W7CM68</accession>
<dbReference type="Gene3D" id="2.40.50.40">
    <property type="match status" value="1"/>
</dbReference>
<comment type="caution">
    <text evidence="2">The sequence shown here is derived from an EMBL/GenBank/DDBJ whole genome shotgun (WGS) entry which is preliminary data.</text>
</comment>
<gene>
    <name evidence="2" type="ORF">Pfra01_000954500</name>
</gene>
<reference evidence="2" key="1">
    <citation type="submission" date="2023-04" db="EMBL/GenBank/DDBJ databases">
        <title>Phytophthora fragariaefolia NBRC 109709.</title>
        <authorList>
            <person name="Ichikawa N."/>
            <person name="Sato H."/>
            <person name="Tonouchi N."/>
        </authorList>
    </citation>
    <scope>NUCLEOTIDE SEQUENCE</scope>
    <source>
        <strain evidence="2">NBRC 109709</strain>
    </source>
</reference>